<reference evidence="11" key="1">
    <citation type="submission" date="2019-05" db="EMBL/GenBank/DDBJ databases">
        <title>Prevotella brunnea sp. nov., isolated from a wound of a patient.</title>
        <authorList>
            <person name="Buhl M."/>
        </authorList>
    </citation>
    <scope>NUCLEOTIDE SEQUENCE [LARGE SCALE GENOMIC DNA]</scope>
    <source>
        <strain evidence="11">A2672</strain>
    </source>
</reference>
<feature type="domain" description="Glycosyl hydrolase family 13 catalytic" evidence="9">
    <location>
        <begin position="208"/>
        <end position="576"/>
    </location>
</feature>
<dbReference type="InterPro" id="IPR013780">
    <property type="entry name" value="Glyco_hydro_b"/>
</dbReference>
<dbReference type="InterPro" id="IPR006047">
    <property type="entry name" value="GH13_cat_dom"/>
</dbReference>
<dbReference type="AlphaFoldDB" id="A0A5C8GK03"/>
<organism evidence="10 11">
    <name type="scientific">Prevotella brunnea</name>
    <dbReference type="NCBI Taxonomy" id="2508867"/>
    <lineage>
        <taxon>Bacteria</taxon>
        <taxon>Pseudomonadati</taxon>
        <taxon>Bacteroidota</taxon>
        <taxon>Bacteroidia</taxon>
        <taxon>Bacteroidales</taxon>
        <taxon>Prevotellaceae</taxon>
        <taxon>Prevotella</taxon>
    </lineage>
</organism>
<evidence type="ECO:0000256" key="3">
    <source>
        <dbReference type="ARBA" id="ARBA00009000"/>
    </source>
</evidence>
<dbReference type="GO" id="GO:0043169">
    <property type="term" value="F:cation binding"/>
    <property type="evidence" value="ECO:0007669"/>
    <property type="project" value="InterPro"/>
</dbReference>
<evidence type="ECO:0000256" key="4">
    <source>
        <dbReference type="ARBA" id="ARBA00012541"/>
    </source>
</evidence>
<dbReference type="CDD" id="cd11321">
    <property type="entry name" value="AmyAc_bac_euk_BE"/>
    <property type="match status" value="1"/>
</dbReference>
<name>A0A5C8GK03_9BACT</name>
<comment type="caution">
    <text evidence="10">The sequence shown here is derived from an EMBL/GenBank/DDBJ whole genome shotgun (WGS) entry which is preliminary data.</text>
</comment>
<dbReference type="SUPFAM" id="SSF51445">
    <property type="entry name" value="(Trans)glycosidases"/>
    <property type="match status" value="1"/>
</dbReference>
<dbReference type="InterPro" id="IPR014756">
    <property type="entry name" value="Ig_E-set"/>
</dbReference>
<comment type="similarity">
    <text evidence="3">Belongs to the glycosyl hydrolase 13 family. GlgB subfamily.</text>
</comment>
<feature type="active site" description="Nucleophile" evidence="8">
    <location>
        <position position="351"/>
    </location>
</feature>
<dbReference type="PANTHER" id="PTHR43651">
    <property type="entry name" value="1,4-ALPHA-GLUCAN-BRANCHING ENZYME"/>
    <property type="match status" value="1"/>
</dbReference>
<dbReference type="Gene3D" id="2.60.40.1180">
    <property type="entry name" value="Golgi alpha-mannosidase II"/>
    <property type="match status" value="1"/>
</dbReference>
<dbReference type="InterPro" id="IPR013783">
    <property type="entry name" value="Ig-like_fold"/>
</dbReference>
<dbReference type="GO" id="GO:0005978">
    <property type="term" value="P:glycogen biosynthetic process"/>
    <property type="evidence" value="ECO:0007669"/>
    <property type="project" value="InterPro"/>
</dbReference>
<dbReference type="PANTHER" id="PTHR43651:SF3">
    <property type="entry name" value="1,4-ALPHA-GLUCAN-BRANCHING ENZYME"/>
    <property type="match status" value="1"/>
</dbReference>
<evidence type="ECO:0000259" key="9">
    <source>
        <dbReference type="SMART" id="SM00642"/>
    </source>
</evidence>
<dbReference type="Pfam" id="PF00128">
    <property type="entry name" value="Alpha-amylase"/>
    <property type="match status" value="1"/>
</dbReference>
<dbReference type="InterPro" id="IPR017853">
    <property type="entry name" value="GH"/>
</dbReference>
<dbReference type="GO" id="GO:0005737">
    <property type="term" value="C:cytoplasm"/>
    <property type="evidence" value="ECO:0007669"/>
    <property type="project" value="TreeGrafter"/>
</dbReference>
<evidence type="ECO:0000256" key="5">
    <source>
        <dbReference type="ARBA" id="ARBA00022676"/>
    </source>
</evidence>
<dbReference type="GO" id="GO:0004553">
    <property type="term" value="F:hydrolase activity, hydrolyzing O-glycosyl compounds"/>
    <property type="evidence" value="ECO:0007669"/>
    <property type="project" value="InterPro"/>
</dbReference>
<dbReference type="InterPro" id="IPR037439">
    <property type="entry name" value="Branching_enzy"/>
</dbReference>
<dbReference type="SUPFAM" id="SSF81296">
    <property type="entry name" value="E set domains"/>
    <property type="match status" value="1"/>
</dbReference>
<dbReference type="Pfam" id="PF02922">
    <property type="entry name" value="CBM_48"/>
    <property type="match status" value="1"/>
</dbReference>
<dbReference type="Pfam" id="PF02806">
    <property type="entry name" value="Alpha-amylase_C"/>
    <property type="match status" value="1"/>
</dbReference>
<dbReference type="Gene3D" id="3.20.20.80">
    <property type="entry name" value="Glycosidases"/>
    <property type="match status" value="1"/>
</dbReference>
<sequence length="692" mass="80220">MKKVKNISAQNKNFQKARQENNKGLMGIVQNDPYLQPFNEAIKGRHDHVSWMLNRITENGKLSLSDFANGYNYFGLHQTIDGWVFREWAPNATDIFLIGDFNDWKINEEYRCKKIEGTQNWELKLAPEKMSHGNLYKMYVRWNGGEGERIPAWTQRVVQDNRTKIFSAQVWCPATPYIWKNKKFRPETSPLLIYECHIGMSQDAEKVGTYTEFKSNVLPRIAKAGYNAIQIMAIQEHPYYGSFGYHVSSFFAASSRFGTPEELKSLIDKAHSLGIAVIMDIVHSHAVKNEVEGLANLAGDPNQYFYPGDRREHPAWDSLCFDYGKDNVLHFLLSNCKYWLEEYHFDGFRFDGVTSMLYYSHGLGETFTGYADYFNGHQDDNAICYLTLANLLIHEVNTRAITIAEEVSGMPGLSVRYADGGFGFDYRMAMNIPDYWIKTIKELPDDKWKPSSIFWEITNRRSDEKTIAYCESHDQALVGDKTIIFRLIDADMYWHFKKGDETDIVRRGIALHKMIRLATASTMNGGYLNFMGNEFGHPEWIDFPREGNDWSHKYARRQWNLVDNKELCYHYLGDFDKDMLRVIKSREKFNETPVKEIWHDDTDQILAYCRGDLLFVFNFSPSHSYPDYGFLVTEGTYQVVLNTDSTLYGGFGFADDSMKHITNADSLYAHQHKGWLKLYIPARSAVVLRRMV</sequence>
<gene>
    <name evidence="10" type="ORF">ETF27_05635</name>
</gene>
<feature type="active site" description="Nucleophile" evidence="8">
    <location>
        <position position="405"/>
    </location>
</feature>
<dbReference type="CDD" id="cd02854">
    <property type="entry name" value="E_set_GBE_euk_N"/>
    <property type="match status" value="1"/>
</dbReference>
<proteinExistence type="inferred from homology"/>
<dbReference type="OrthoDB" id="9800174at2"/>
<dbReference type="Gene3D" id="2.60.40.10">
    <property type="entry name" value="Immunoglobulins"/>
    <property type="match status" value="1"/>
</dbReference>
<comment type="catalytic activity">
    <reaction evidence="1">
        <text>Transfers a segment of a (1-&gt;4)-alpha-D-glucan chain to a primary hydroxy group in a similar glucan chain.</text>
        <dbReference type="EC" id="2.4.1.18"/>
    </reaction>
</comment>
<protein>
    <recommendedName>
        <fullName evidence="4">1,4-alpha-glucan branching enzyme</fullName>
        <ecNumber evidence="4">2.4.1.18</ecNumber>
    </recommendedName>
</protein>
<dbReference type="Proteomes" id="UP000321612">
    <property type="component" value="Unassembled WGS sequence"/>
</dbReference>
<comment type="function">
    <text evidence="2">Catalyzes the formation of the alpha-1,6-glucosidic linkages in glycogen by scission of a 1,4-alpha-linked oligosaccharide from growing alpha-1,4-glucan chains and the subsequent attachment of the oligosaccharide to the alpha-1,6 position.</text>
</comment>
<evidence type="ECO:0000313" key="10">
    <source>
        <dbReference type="EMBL" id="TXJ62195.1"/>
    </source>
</evidence>
<evidence type="ECO:0000256" key="8">
    <source>
        <dbReference type="PIRSR" id="PIRSR000463-1"/>
    </source>
</evidence>
<keyword evidence="6" id="KW-0808">Transferase</keyword>
<evidence type="ECO:0000313" key="11">
    <source>
        <dbReference type="Proteomes" id="UP000321612"/>
    </source>
</evidence>
<dbReference type="EC" id="2.4.1.18" evidence="4"/>
<dbReference type="PIRSF" id="PIRSF000463">
    <property type="entry name" value="GlgB"/>
    <property type="match status" value="1"/>
</dbReference>
<dbReference type="FunFam" id="2.60.40.1180:FF:000050">
    <property type="entry name" value="1,4-alpha-glucan branching enzyme"/>
    <property type="match status" value="1"/>
</dbReference>
<evidence type="ECO:0000256" key="1">
    <source>
        <dbReference type="ARBA" id="ARBA00000826"/>
    </source>
</evidence>
<keyword evidence="5" id="KW-0328">Glycosyltransferase</keyword>
<dbReference type="FunFam" id="3.20.20.80:FF:000001">
    <property type="entry name" value="1,4-alpha-glucan branching enzyme"/>
    <property type="match status" value="1"/>
</dbReference>
<accession>A0A5C8GK03</accession>
<evidence type="ECO:0000256" key="7">
    <source>
        <dbReference type="ARBA" id="ARBA00023277"/>
    </source>
</evidence>
<evidence type="ECO:0000256" key="6">
    <source>
        <dbReference type="ARBA" id="ARBA00022679"/>
    </source>
</evidence>
<dbReference type="GO" id="GO:0003844">
    <property type="term" value="F:1,4-alpha-glucan branching enzyme activity"/>
    <property type="evidence" value="ECO:0007669"/>
    <property type="project" value="UniProtKB-EC"/>
</dbReference>
<dbReference type="SMART" id="SM00642">
    <property type="entry name" value="Aamy"/>
    <property type="match status" value="1"/>
</dbReference>
<dbReference type="InterPro" id="IPR004193">
    <property type="entry name" value="Glyco_hydro_13_N"/>
</dbReference>
<dbReference type="EMBL" id="SDIK01000037">
    <property type="protein sequence ID" value="TXJ62195.1"/>
    <property type="molecule type" value="Genomic_DNA"/>
</dbReference>
<dbReference type="SUPFAM" id="SSF51011">
    <property type="entry name" value="Glycosyl hydrolase domain"/>
    <property type="match status" value="1"/>
</dbReference>
<dbReference type="InterPro" id="IPR006048">
    <property type="entry name" value="A-amylase/branching_C"/>
</dbReference>
<keyword evidence="7" id="KW-0119">Carbohydrate metabolism</keyword>
<keyword evidence="11" id="KW-1185">Reference proteome</keyword>
<evidence type="ECO:0000256" key="2">
    <source>
        <dbReference type="ARBA" id="ARBA00002953"/>
    </source>
</evidence>